<evidence type="ECO:0000256" key="1">
    <source>
        <dbReference type="ARBA" id="ARBA00004236"/>
    </source>
</evidence>
<evidence type="ECO:0000256" key="4">
    <source>
        <dbReference type="ARBA" id="ARBA00022692"/>
    </source>
</evidence>
<evidence type="ECO:0000313" key="12">
    <source>
        <dbReference type="Proteomes" id="UP000679247"/>
    </source>
</evidence>
<dbReference type="Proteomes" id="UP000679247">
    <property type="component" value="Chromosome"/>
</dbReference>
<keyword evidence="12" id="KW-1185">Reference proteome</keyword>
<evidence type="ECO:0000256" key="8">
    <source>
        <dbReference type="NCBIfam" id="TIGR04265"/>
    </source>
</evidence>
<evidence type="ECO:0000256" key="9">
    <source>
        <dbReference type="SAM" id="Phobius"/>
    </source>
</evidence>
<evidence type="ECO:0000256" key="2">
    <source>
        <dbReference type="ARBA" id="ARBA00022475"/>
    </source>
</evidence>
<dbReference type="NCBIfam" id="TIGR04265">
    <property type="entry name" value="bac_cardiolipin"/>
    <property type="match status" value="1"/>
</dbReference>
<dbReference type="RefSeq" id="WP_214476533.1">
    <property type="nucleotide sequence ID" value="NZ_CANKUS010000001.1"/>
</dbReference>
<evidence type="ECO:0000259" key="10">
    <source>
        <dbReference type="PROSITE" id="PS50035"/>
    </source>
</evidence>
<evidence type="ECO:0000256" key="7">
    <source>
        <dbReference type="ARBA" id="ARBA00023136"/>
    </source>
</evidence>
<protein>
    <recommendedName>
        <fullName evidence="8">Cardiolipin synthase</fullName>
        <ecNumber evidence="8">2.7.8.-</ecNumber>
    </recommendedName>
</protein>
<comment type="subcellular location">
    <subcellularLocation>
        <location evidence="1">Cell membrane</location>
    </subcellularLocation>
</comment>
<dbReference type="Pfam" id="PF13091">
    <property type="entry name" value="PLDc_2"/>
    <property type="match status" value="2"/>
</dbReference>
<dbReference type="PROSITE" id="PS50035">
    <property type="entry name" value="PLD"/>
    <property type="match status" value="2"/>
</dbReference>
<evidence type="ECO:0000313" key="11">
    <source>
        <dbReference type="EMBL" id="QVY61408.1"/>
    </source>
</evidence>
<accession>A0ABX8FAI3</accession>
<dbReference type="PANTHER" id="PTHR21248">
    <property type="entry name" value="CARDIOLIPIN SYNTHASE"/>
    <property type="match status" value="1"/>
</dbReference>
<evidence type="ECO:0000256" key="5">
    <source>
        <dbReference type="ARBA" id="ARBA00022737"/>
    </source>
</evidence>
<dbReference type="SUPFAM" id="SSF56024">
    <property type="entry name" value="Phospholipase D/nuclease"/>
    <property type="match status" value="2"/>
</dbReference>
<keyword evidence="5" id="KW-0677">Repeat</keyword>
<dbReference type="SMART" id="SM00155">
    <property type="entry name" value="PLDc"/>
    <property type="match status" value="2"/>
</dbReference>
<gene>
    <name evidence="11" type="primary">cls</name>
    <name evidence="11" type="ORF">J1899_21105</name>
</gene>
<dbReference type="InterPro" id="IPR025202">
    <property type="entry name" value="PLD-like_dom"/>
</dbReference>
<keyword evidence="3" id="KW-0808">Transferase</keyword>
<keyword evidence="2" id="KW-1003">Cell membrane</keyword>
<keyword evidence="7 9" id="KW-0472">Membrane</keyword>
<organism evidence="11 12">
    <name type="scientific">Cytobacillus gottheilii</name>
    <dbReference type="NCBI Taxonomy" id="859144"/>
    <lineage>
        <taxon>Bacteria</taxon>
        <taxon>Bacillati</taxon>
        <taxon>Bacillota</taxon>
        <taxon>Bacilli</taxon>
        <taxon>Bacillales</taxon>
        <taxon>Bacillaceae</taxon>
        <taxon>Cytobacillus</taxon>
    </lineage>
</organism>
<sequence length="402" mass="46187">MLLTILQTILLVCLVLIVWIVIDFQLGKKAHKKKTEMFDPITRESEIQLFTSGLELYTDLFTGMRTAKQHIHVMFYIVKDDEISKEFFSILCDKAKEGVEVRVLLDWVGSYPLRKNIIPMLKSQGIQFSYANAPKPPFLFYSSQSRNHRKITVIDGKTGYIGGFNIGKEYMNNDPKLSPWRDYHLKITNEGVQDLQQGFLKDWHKATKTNLLSNSIYYPQLSKGPIRHQILPTDGVYLEGSFSALIRKAQSSIIIGTPYFIPSKRLIDDLCHALKRGVDIHILVPKKTDHLLVKEASFQHLRKLIKEGAYVYEYLHGFYHAKVMVVDESICDIGTANLDKRSLFLNEEINCYIFDEAFIKMVKDVLKKDISNSKRVTLKELNTLNPATLFKETIARSVASFL</sequence>
<dbReference type="EMBL" id="CP071709">
    <property type="protein sequence ID" value="QVY61408.1"/>
    <property type="molecule type" value="Genomic_DNA"/>
</dbReference>
<evidence type="ECO:0000256" key="3">
    <source>
        <dbReference type="ARBA" id="ARBA00022679"/>
    </source>
</evidence>
<feature type="domain" description="PLD phosphodiesterase" evidence="10">
    <location>
        <begin position="143"/>
        <end position="170"/>
    </location>
</feature>
<dbReference type="PANTHER" id="PTHR21248:SF7">
    <property type="entry name" value="MINOR CARDIOLIPIN SYNTHASE CLSB"/>
    <property type="match status" value="1"/>
</dbReference>
<name>A0ABX8FAI3_9BACI</name>
<dbReference type="PIRSF" id="PIRSF000850">
    <property type="entry name" value="Phospholipase_D_PSS"/>
    <property type="match status" value="1"/>
</dbReference>
<keyword evidence="4 9" id="KW-0812">Transmembrane</keyword>
<evidence type="ECO:0000256" key="6">
    <source>
        <dbReference type="ARBA" id="ARBA00022989"/>
    </source>
</evidence>
<dbReference type="InterPro" id="IPR001736">
    <property type="entry name" value="PLipase_D/transphosphatidylase"/>
</dbReference>
<feature type="domain" description="PLD phosphodiesterase" evidence="10">
    <location>
        <begin position="315"/>
        <end position="342"/>
    </location>
</feature>
<dbReference type="Gene3D" id="3.30.870.10">
    <property type="entry name" value="Endonuclease Chain A"/>
    <property type="match status" value="2"/>
</dbReference>
<proteinExistence type="predicted"/>
<dbReference type="InterPro" id="IPR022924">
    <property type="entry name" value="Cardiolipin_synthase"/>
</dbReference>
<dbReference type="CDD" id="cd09110">
    <property type="entry name" value="PLDc_CLS_1"/>
    <property type="match status" value="1"/>
</dbReference>
<reference evidence="11 12" key="1">
    <citation type="submission" date="2021-03" db="EMBL/GenBank/DDBJ databases">
        <title>The first data on the complete genome of the tetrodotoxin-producing bacterium.</title>
        <authorList>
            <person name="Melnikova D.I."/>
            <person name="Nijland R."/>
            <person name="Magarlamov T.Y."/>
        </authorList>
    </citation>
    <scope>NUCLEOTIDE SEQUENCE [LARGE SCALE GENOMIC DNA]</scope>
    <source>
        <strain evidence="11 12">1839</strain>
    </source>
</reference>
<keyword evidence="6 9" id="KW-1133">Transmembrane helix</keyword>
<dbReference type="CDD" id="cd09112">
    <property type="entry name" value="PLDc_CLS_2"/>
    <property type="match status" value="1"/>
</dbReference>
<dbReference type="EC" id="2.7.8.-" evidence="8"/>
<feature type="transmembrane region" description="Helical" evidence="9">
    <location>
        <begin position="6"/>
        <end position="24"/>
    </location>
</feature>